<protein>
    <recommendedName>
        <fullName evidence="4">IgA FC receptor</fullName>
    </recommendedName>
</protein>
<dbReference type="EMBL" id="OQ831730">
    <property type="protein sequence ID" value="WNG73408.1"/>
    <property type="molecule type" value="Genomic_DNA"/>
</dbReference>
<proteinExistence type="predicted"/>
<gene>
    <name evidence="2" type="ORF">109_007</name>
</gene>
<reference evidence="2 3" key="1">
    <citation type="journal article" date="2023" name="Antimicrob. Agents Chemother.">
        <title>Phage-antibiotic combinations against multidrug-resistant Pseudomonas aeruginosa in in vitro static and dynamic biofilm models.</title>
        <authorList>
            <person name="Holger D.J."/>
            <person name="El Ghali A."/>
            <person name="Bhutani N."/>
            <person name="Lev K.L."/>
            <person name="Stamper K."/>
            <person name="Kebriaei R."/>
            <person name="Kunz Coyne A.J."/>
            <person name="Morisette T."/>
            <person name="Shah R."/>
            <person name="Alexander J."/>
            <person name="Lehman S.M."/>
            <person name="Rojas L.J."/>
            <person name="Marshall S.H."/>
            <person name="Bonomo R.A."/>
            <person name="Rybak M.J."/>
        </authorList>
    </citation>
    <scope>NUCLEOTIDE SEQUENCE [LARGE SCALE GENOMIC DNA]</scope>
</reference>
<evidence type="ECO:0000313" key="2">
    <source>
        <dbReference type="EMBL" id="WNG73408.1"/>
    </source>
</evidence>
<organism evidence="2 3">
    <name type="scientific">Pseudomonas phage 109</name>
    <dbReference type="NCBI Taxonomy" id="3056216"/>
    <lineage>
        <taxon>Viruses</taxon>
        <taxon>Duplodnaviria</taxon>
        <taxon>Heunggongvirae</taxon>
        <taxon>Uroviricota</taxon>
        <taxon>Caudoviricetes</taxon>
        <taxon>Lindbergviridae</taxon>
        <taxon>Pbunavirus</taxon>
        <taxon>Pbunavirus pv109</taxon>
    </lineage>
</organism>
<sequence length="260" mass="28063">MSDKEQSGHYWVTVSPTDLSSASAAQRLCETVHLNMTRGVAAYIKFYGSKGEDLVTRTMLYIWEDQDIHHNIETLAFVGEARANYLIIGFKLGDLFAVAEEATGQIVVSPLSRQGMAEWLNLNGHMPAEIISHGPGKHKNPYVWADSIALKNLPNYPNMRCVTTPFVGVDPAEPGNDTTVHYEPKEPSLPDLPEGPMSPPAPPAPPVPKAPKAPPAPPAPQVSRRPEPLGLRSGAIPSSPSPASDNDKPGDLPVEPIPTF</sequence>
<accession>A0AAX4B076</accession>
<evidence type="ECO:0000256" key="1">
    <source>
        <dbReference type="SAM" id="MobiDB-lite"/>
    </source>
</evidence>
<feature type="compositionally biased region" description="Pro residues" evidence="1">
    <location>
        <begin position="196"/>
        <end position="220"/>
    </location>
</feature>
<keyword evidence="3" id="KW-1185">Reference proteome</keyword>
<feature type="region of interest" description="Disordered" evidence="1">
    <location>
        <begin position="170"/>
        <end position="260"/>
    </location>
</feature>
<evidence type="ECO:0008006" key="4">
    <source>
        <dbReference type="Google" id="ProtNLM"/>
    </source>
</evidence>
<dbReference type="Proteomes" id="UP001303368">
    <property type="component" value="Segment"/>
</dbReference>
<name>A0AAX4B076_9CAUD</name>
<evidence type="ECO:0000313" key="3">
    <source>
        <dbReference type="Proteomes" id="UP001303368"/>
    </source>
</evidence>